<dbReference type="Proteomes" id="UP001217918">
    <property type="component" value="Unassembled WGS sequence"/>
</dbReference>
<comment type="caution">
    <text evidence="2">The sequence shown here is derived from an EMBL/GenBank/DDBJ whole genome shotgun (WGS) entry which is preliminary data.</text>
</comment>
<dbReference type="GO" id="GO:0005199">
    <property type="term" value="F:structural constituent of cell wall"/>
    <property type="evidence" value="ECO:0007669"/>
    <property type="project" value="InterPro"/>
</dbReference>
<feature type="signal peptide" evidence="1">
    <location>
        <begin position="1"/>
        <end position="19"/>
    </location>
</feature>
<protein>
    <submittedName>
        <fullName evidence="2">Uncharacterized protein</fullName>
    </submittedName>
</protein>
<dbReference type="AlphaFoldDB" id="A0AAD9MBI8"/>
<evidence type="ECO:0000313" key="2">
    <source>
        <dbReference type="EMBL" id="KAK2066976.1"/>
    </source>
</evidence>
<dbReference type="PANTHER" id="PTHR35523">
    <property type="entry name" value="CELL WALL PROTEIN SED1"/>
    <property type="match status" value="1"/>
</dbReference>
<accession>A0AAD9MBI8</accession>
<evidence type="ECO:0000313" key="3">
    <source>
        <dbReference type="Proteomes" id="UP001217918"/>
    </source>
</evidence>
<sequence length="144" mass="14263">MQFPTTTLLGLAAAAAVSAQSSGFAPHMPVLPNVTYTTTVVDVLTTYCPGPTTLSFGPNTYVVTEATTMTITDCPCTLTTSVPCPSSTSAPGPLGTVTALSGTPTPMPMPMPTPPAPVVAGAAREGLRAMVLGLGAALAGALAL</sequence>
<organism evidence="2 3">
    <name type="scientific">Phyllachora maydis</name>
    <dbReference type="NCBI Taxonomy" id="1825666"/>
    <lineage>
        <taxon>Eukaryota</taxon>
        <taxon>Fungi</taxon>
        <taxon>Dikarya</taxon>
        <taxon>Ascomycota</taxon>
        <taxon>Pezizomycotina</taxon>
        <taxon>Sordariomycetes</taxon>
        <taxon>Sordariomycetidae</taxon>
        <taxon>Phyllachorales</taxon>
        <taxon>Phyllachoraceae</taxon>
        <taxon>Phyllachora</taxon>
    </lineage>
</organism>
<name>A0AAD9MBI8_9PEZI</name>
<proteinExistence type="predicted"/>
<dbReference type="PANTHER" id="PTHR35523:SF1">
    <property type="entry name" value="CELL WALL PROTEIN SED1"/>
    <property type="match status" value="1"/>
</dbReference>
<dbReference type="GO" id="GO:0031505">
    <property type="term" value="P:fungal-type cell wall organization"/>
    <property type="evidence" value="ECO:0007669"/>
    <property type="project" value="InterPro"/>
</dbReference>
<gene>
    <name evidence="2" type="ORF">P8C59_000751</name>
</gene>
<reference evidence="2" key="1">
    <citation type="journal article" date="2023" name="Mol. Plant Microbe Interact.">
        <title>Elucidating the Obligate Nature and Biological Capacity of an Invasive Fungal Corn Pathogen.</title>
        <authorList>
            <person name="MacCready J.S."/>
            <person name="Roggenkamp E.M."/>
            <person name="Gdanetz K."/>
            <person name="Chilvers M.I."/>
        </authorList>
    </citation>
    <scope>NUCLEOTIDE SEQUENCE</scope>
    <source>
        <strain evidence="2">PM02</strain>
    </source>
</reference>
<dbReference type="GO" id="GO:0009277">
    <property type="term" value="C:fungal-type cell wall"/>
    <property type="evidence" value="ECO:0007669"/>
    <property type="project" value="TreeGrafter"/>
</dbReference>
<keyword evidence="3" id="KW-1185">Reference proteome</keyword>
<dbReference type="EMBL" id="JAQQPM010000001">
    <property type="protein sequence ID" value="KAK2066976.1"/>
    <property type="molecule type" value="Genomic_DNA"/>
</dbReference>
<keyword evidence="1" id="KW-0732">Signal</keyword>
<dbReference type="InterPro" id="IPR038843">
    <property type="entry name" value="Sed1/Spi1"/>
</dbReference>
<evidence type="ECO:0000256" key="1">
    <source>
        <dbReference type="SAM" id="SignalP"/>
    </source>
</evidence>
<feature type="chain" id="PRO_5042254350" evidence="1">
    <location>
        <begin position="20"/>
        <end position="144"/>
    </location>
</feature>